<organism evidence="2 3">
    <name type="scientific">Parascaris univalens</name>
    <name type="common">Nematode worm</name>
    <dbReference type="NCBI Taxonomy" id="6257"/>
    <lineage>
        <taxon>Eukaryota</taxon>
        <taxon>Metazoa</taxon>
        <taxon>Ecdysozoa</taxon>
        <taxon>Nematoda</taxon>
        <taxon>Chromadorea</taxon>
        <taxon>Rhabditida</taxon>
        <taxon>Spirurina</taxon>
        <taxon>Ascaridomorpha</taxon>
        <taxon>Ascaridoidea</taxon>
        <taxon>Ascarididae</taxon>
        <taxon>Parascaris</taxon>
    </lineage>
</organism>
<feature type="compositionally biased region" description="Acidic residues" evidence="1">
    <location>
        <begin position="62"/>
        <end position="98"/>
    </location>
</feature>
<dbReference type="WBParaSite" id="PgR002_g149_t02">
    <property type="protein sequence ID" value="PgR002_g149_t02"/>
    <property type="gene ID" value="PgR002_g149"/>
</dbReference>
<accession>A0A915AB71</accession>
<proteinExistence type="predicted"/>
<name>A0A915AB71_PARUN</name>
<sequence length="146" mass="16267">MICAFSYEVNRMSVSIPCIDAPHAPLADAVELDELSFDIPYSNGISACNTALNAADEPHDDGSDEEMGEEDEEDADFDFKDDELSEDDERHDDEDEYPELSRDNGEAVVEGDSYDFAVMDTEKDTTEGTRKRKAEGATGRKKKRTK</sequence>
<feature type="region of interest" description="Disordered" evidence="1">
    <location>
        <begin position="52"/>
        <end position="146"/>
    </location>
</feature>
<keyword evidence="2" id="KW-1185">Reference proteome</keyword>
<evidence type="ECO:0000313" key="2">
    <source>
        <dbReference type="Proteomes" id="UP000887569"/>
    </source>
</evidence>
<dbReference type="Proteomes" id="UP000887569">
    <property type="component" value="Unplaced"/>
</dbReference>
<dbReference type="AlphaFoldDB" id="A0A915AB71"/>
<evidence type="ECO:0000313" key="3">
    <source>
        <dbReference type="WBParaSite" id="PgR002_g149_t02"/>
    </source>
</evidence>
<protein>
    <submittedName>
        <fullName evidence="3">Surfeit locus protein 2</fullName>
    </submittedName>
</protein>
<reference evidence="3" key="1">
    <citation type="submission" date="2022-11" db="UniProtKB">
        <authorList>
            <consortium name="WormBaseParasite"/>
        </authorList>
    </citation>
    <scope>IDENTIFICATION</scope>
</reference>
<evidence type="ECO:0000256" key="1">
    <source>
        <dbReference type="SAM" id="MobiDB-lite"/>
    </source>
</evidence>
<feature type="compositionally biased region" description="Basic and acidic residues" evidence="1">
    <location>
        <begin position="120"/>
        <end position="129"/>
    </location>
</feature>